<feature type="compositionally biased region" description="Low complexity" evidence="1">
    <location>
        <begin position="645"/>
        <end position="668"/>
    </location>
</feature>
<reference evidence="2" key="1">
    <citation type="journal article" date="2020" name="BMC Genomics">
        <title>Correction to: Identification and distribution of gene clusters required for synthesis of sphingolipid metabolism inhibitors in diverse species of the filamentous fungus Fusarium.</title>
        <authorList>
            <person name="Kim H.S."/>
            <person name="Lohmar J.M."/>
            <person name="Busman M."/>
            <person name="Brown D.W."/>
            <person name="Naumann T.A."/>
            <person name="Divon H.H."/>
            <person name="Lysoe E."/>
            <person name="Uhlig S."/>
            <person name="Proctor R.H."/>
        </authorList>
    </citation>
    <scope>NUCLEOTIDE SEQUENCE</scope>
    <source>
        <strain evidence="2">NRRL 45417</strain>
    </source>
</reference>
<organism evidence="2 3">
    <name type="scientific">Fusarium gaditjirri</name>
    <dbReference type="NCBI Taxonomy" id="282569"/>
    <lineage>
        <taxon>Eukaryota</taxon>
        <taxon>Fungi</taxon>
        <taxon>Dikarya</taxon>
        <taxon>Ascomycota</taxon>
        <taxon>Pezizomycotina</taxon>
        <taxon>Sordariomycetes</taxon>
        <taxon>Hypocreomycetidae</taxon>
        <taxon>Hypocreales</taxon>
        <taxon>Nectriaceae</taxon>
        <taxon>Fusarium</taxon>
        <taxon>Fusarium nisikadoi species complex</taxon>
    </lineage>
</organism>
<proteinExistence type="predicted"/>
<comment type="caution">
    <text evidence="2">The sequence shown here is derived from an EMBL/GenBank/DDBJ whole genome shotgun (WGS) entry which is preliminary data.</text>
</comment>
<evidence type="ECO:0000256" key="1">
    <source>
        <dbReference type="SAM" id="MobiDB-lite"/>
    </source>
</evidence>
<reference evidence="2" key="2">
    <citation type="submission" date="2020-05" db="EMBL/GenBank/DDBJ databases">
        <authorList>
            <person name="Kim H.-S."/>
            <person name="Proctor R.H."/>
            <person name="Brown D.W."/>
        </authorList>
    </citation>
    <scope>NUCLEOTIDE SEQUENCE</scope>
    <source>
        <strain evidence="2">NRRL 45417</strain>
    </source>
</reference>
<protein>
    <recommendedName>
        <fullName evidence="4">MACPF domain-containing protein</fullName>
    </recommendedName>
</protein>
<evidence type="ECO:0008006" key="4">
    <source>
        <dbReference type="Google" id="ProtNLM"/>
    </source>
</evidence>
<keyword evidence="3" id="KW-1185">Reference proteome</keyword>
<name>A0A8H4SV34_9HYPO</name>
<dbReference type="AlphaFoldDB" id="A0A8H4SV34"/>
<dbReference type="OrthoDB" id="3231004at2759"/>
<accession>A0A8H4SV34</accession>
<sequence length="794" mass="86872">MTLETDFPQNPTKPSLRYAVSTQMPLALPWTNAYVEVGKCLLESQGSQFRFGEEMAFGKDSLLSTPLIYTETGVGQVNQATVSGSSNSHRDLSTDIAGSIGGSVMGGSARGQYSKNSNQDESHNKASVHTSFRCGKITLAHFPSLSTDATRILRTSDDPCTAFRNKFGDYFVGGYILGGTNSTVMWGLGASQGESERLDISFEAHLLFLSYEDSIKKNDASYSSKGAANLAAFDSLDAYQAKVEASNYGSYKTAVETSVANRQRGAELQVRVLAKLKNLDLGPSGSQLPWEKCDELCRSGLVLELLMLPWAGLRDYRDAICFNSFTQQICVNGAVTSSKDGSVPDKKGLDPEQPVAQDVVYKASIVDKVTDVTNEMNVNAAFSIKYDAFDAKGKVGFLNTSKVKEADATFMISVKVVNQVIYDHSLINFQPIEGISAENFTEVYGDCFVSGYQEGGTFTAVISVKARTEDKSREIKAKAAAKFTKTKEATESEGEKGEKGAAIRGALAIDFRKDDMSFLDENETTISVSYTGGGQGLKEAGEDWTFETMRKAALQFPHLVAKTPMRTHAILTKYTALRSYHAHFSGLKMPAFEMAGVYSTILQEAYLDYKTIAKNLQVLAYDVSAGQSRLISASENRKKIEEAAKPAGPADADDAVVTTPSSSTSNDSSDAEPASRNNTSVQKVEEQKQQPGDRPYIWKPFNVNKDFPPTLQGLENARSMVRMILIRIVQEINILTKFPEAAMDEDRVQPHISPFLFKEFLPVGEPIKKELADENDLDQVNRQVNLLRKAGGRM</sequence>
<evidence type="ECO:0000313" key="3">
    <source>
        <dbReference type="Proteomes" id="UP000604273"/>
    </source>
</evidence>
<dbReference type="Proteomes" id="UP000604273">
    <property type="component" value="Unassembled WGS sequence"/>
</dbReference>
<evidence type="ECO:0000313" key="2">
    <source>
        <dbReference type="EMBL" id="KAF4946252.1"/>
    </source>
</evidence>
<dbReference type="EMBL" id="JABFAI010000330">
    <property type="protein sequence ID" value="KAF4946252.1"/>
    <property type="molecule type" value="Genomic_DNA"/>
</dbReference>
<feature type="region of interest" description="Disordered" evidence="1">
    <location>
        <begin position="642"/>
        <end position="696"/>
    </location>
</feature>
<gene>
    <name evidence="2" type="ORF">FGADI_11329</name>
</gene>